<evidence type="ECO:0000259" key="1">
    <source>
        <dbReference type="Pfam" id="PF00961"/>
    </source>
</evidence>
<protein>
    <submittedName>
        <fullName evidence="2">LAGLIDADG endonuclease domain-containing protein</fullName>
    </submittedName>
</protein>
<keyword evidence="2" id="KW-0378">Hydrolase</keyword>
<dbReference type="PANTHER" id="PTHR36181">
    <property type="entry name" value="INTRON-ENCODED ENDONUCLEASE AI3-RELATED"/>
    <property type="match status" value="1"/>
</dbReference>
<organism evidence="2">
    <name type="scientific">Uncinula necator</name>
    <name type="common">Grape powdery mildew</name>
    <dbReference type="NCBI Taxonomy" id="52586"/>
    <lineage>
        <taxon>Eukaryota</taxon>
        <taxon>Fungi</taxon>
        <taxon>Dikarya</taxon>
        <taxon>Ascomycota</taxon>
        <taxon>Pezizomycotina</taxon>
        <taxon>Leotiomycetes</taxon>
        <taxon>Erysiphales</taxon>
        <taxon>Erysiphaceae</taxon>
        <taxon>Erysiphe</taxon>
    </lineage>
</organism>
<dbReference type="Gene3D" id="3.10.28.10">
    <property type="entry name" value="Homing endonucleases"/>
    <property type="match status" value="2"/>
</dbReference>
<dbReference type="PANTHER" id="PTHR36181:SF2">
    <property type="entry name" value="INTRON-ENCODED ENDONUCLEASE AI3-RELATED"/>
    <property type="match status" value="1"/>
</dbReference>
<evidence type="ECO:0000313" key="2">
    <source>
        <dbReference type="EMBL" id="QQY98166.1"/>
    </source>
</evidence>
<keyword evidence="2" id="KW-0255">Endonuclease</keyword>
<accession>A0A7U1BEY1</accession>
<dbReference type="InterPro" id="IPR051289">
    <property type="entry name" value="LAGLIDADG_Endonuclease"/>
</dbReference>
<proteinExistence type="predicted"/>
<dbReference type="GO" id="GO:0005739">
    <property type="term" value="C:mitochondrion"/>
    <property type="evidence" value="ECO:0007669"/>
    <property type="project" value="UniProtKB-ARBA"/>
</dbReference>
<geneLocation type="mitochondrion" evidence="2"/>
<dbReference type="AlphaFoldDB" id="A0A7U1BEY1"/>
<dbReference type="InterPro" id="IPR027434">
    <property type="entry name" value="Homing_endonucl"/>
</dbReference>
<dbReference type="SUPFAM" id="SSF55608">
    <property type="entry name" value="Homing endonucleases"/>
    <property type="match status" value="2"/>
</dbReference>
<reference evidence="2" key="1">
    <citation type="submission" date="2020-08" db="EMBL/GenBank/DDBJ databases">
        <title>Mitochondrial genome sequences of powdery mildew pathogens.</title>
        <authorList>
            <person name="Zaccaron A."/>
            <person name="Stergiopoulos I."/>
        </authorList>
    </citation>
    <scope>NUCLEOTIDE SEQUENCE</scope>
    <source>
        <strain evidence="2">C</strain>
    </source>
</reference>
<feature type="domain" description="Homing endonuclease LAGLIDADG" evidence="1">
    <location>
        <begin position="188"/>
        <end position="297"/>
    </location>
</feature>
<dbReference type="GO" id="GO:0004519">
    <property type="term" value="F:endonuclease activity"/>
    <property type="evidence" value="ECO:0007669"/>
    <property type="project" value="UniProtKB-KW"/>
</dbReference>
<keyword evidence="2" id="KW-0496">Mitochondrion</keyword>
<dbReference type="GeneID" id="65320094"/>
<gene>
    <name evidence="2" type="primary">cob-i3</name>
</gene>
<feature type="domain" description="Homing endonuclease LAGLIDADG" evidence="1">
    <location>
        <begin position="48"/>
        <end position="141"/>
    </location>
</feature>
<name>A0A7U1BEY1_UNCNE</name>
<dbReference type="InterPro" id="IPR004860">
    <property type="entry name" value="LAGLIDADG_dom"/>
</dbReference>
<dbReference type="RefSeq" id="YP_010119162.1">
    <property type="nucleotide sequence ID" value="NC_056146.1"/>
</dbReference>
<keyword evidence="2" id="KW-0540">Nuclease</keyword>
<dbReference type="EMBL" id="MT880588">
    <property type="protein sequence ID" value="QQY98166.1"/>
    <property type="molecule type" value="Genomic_DNA"/>
</dbReference>
<sequence length="441" mass="50618">MVIFLIVLTFKVRRVKFKMGRDFSNRSSSVKFLDRENSSNSSFLRWFAGFTDGEGNFLISLDRGFIRFRFKICMHIDNLEALNIIKSKLKVGNVTVEKDRNICSFVVQNFTEIKDVICPIFIQFPLLTSKRLDFQDFHKAVLIKNKNYLSDTDKERIISLKNGMNYKREIFISFSINSQINVNPAWFIGFIEGEGTFGIKTGSSIYLQVAQKNTSIESLNAIIAFLTSLQSRQGKSSLGKANRILPLNVVSTINKKTNVVSLVVSSVDALYYYILPLLDNSTMYTHKAMDFKLWRMALILKIHGYYYLPTGKKLFLDISEILNKRYSTGSIKDLDLILIDIFNRYKAILLTDPPFNVDNNIAHTDNVRKFRLDNKSSIAKTIYIYEKGKLIKGSPFNYYSDAHKALGLKSTSNTCNRYIDTNRFYKSKYIFTSNPIMGGSN</sequence>
<dbReference type="Pfam" id="PF00961">
    <property type="entry name" value="LAGLIDADG_1"/>
    <property type="match status" value="2"/>
</dbReference>